<dbReference type="PANTHER" id="PTHR21137:SF35">
    <property type="entry name" value="ODORANT RECEPTOR 19A-RELATED"/>
    <property type="match status" value="1"/>
</dbReference>
<keyword evidence="7 10" id="KW-0472">Membrane</keyword>
<reference evidence="11" key="1">
    <citation type="submission" date="2016-11" db="EMBL/GenBank/DDBJ databases">
        <authorList>
            <person name="Jaros S."/>
            <person name="Januszkiewicz K."/>
            <person name="Wedrychowicz H."/>
        </authorList>
    </citation>
    <scope>NUCLEOTIDE SEQUENCE</scope>
</reference>
<comment type="subcellular location">
    <subcellularLocation>
        <location evidence="1 10">Cell membrane</location>
        <topology evidence="1 10">Multi-pass membrane protein</topology>
    </subcellularLocation>
</comment>
<evidence type="ECO:0000256" key="1">
    <source>
        <dbReference type="ARBA" id="ARBA00004651"/>
    </source>
</evidence>
<organism evidence="11">
    <name type="scientific">Dendrolimus punctatus</name>
    <name type="common">masson pine moth</name>
    <dbReference type="NCBI Taxonomy" id="238572"/>
    <lineage>
        <taxon>Eukaryota</taxon>
        <taxon>Metazoa</taxon>
        <taxon>Ecdysozoa</taxon>
        <taxon>Arthropoda</taxon>
        <taxon>Hexapoda</taxon>
        <taxon>Insecta</taxon>
        <taxon>Pterygota</taxon>
        <taxon>Neoptera</taxon>
        <taxon>Endopterygota</taxon>
        <taxon>Lepidoptera</taxon>
        <taxon>Glossata</taxon>
        <taxon>Ditrysia</taxon>
        <taxon>Bombycoidea</taxon>
        <taxon>Lasiocampidae</taxon>
        <taxon>Dendrolimus</taxon>
    </lineage>
</organism>
<dbReference type="GO" id="GO:0005549">
    <property type="term" value="F:odorant binding"/>
    <property type="evidence" value="ECO:0007669"/>
    <property type="project" value="InterPro"/>
</dbReference>
<dbReference type="GO" id="GO:0007165">
    <property type="term" value="P:signal transduction"/>
    <property type="evidence" value="ECO:0007669"/>
    <property type="project" value="UniProtKB-KW"/>
</dbReference>
<comment type="similarity">
    <text evidence="10">Belongs to the insect chemoreceptor superfamily. Heteromeric odorant receptor channel (TC 1.A.69) family.</text>
</comment>
<dbReference type="PANTHER" id="PTHR21137">
    <property type="entry name" value="ODORANT RECEPTOR"/>
    <property type="match status" value="1"/>
</dbReference>
<evidence type="ECO:0000256" key="7">
    <source>
        <dbReference type="ARBA" id="ARBA00023136"/>
    </source>
</evidence>
<feature type="transmembrane region" description="Helical" evidence="10">
    <location>
        <begin position="294"/>
        <end position="314"/>
    </location>
</feature>
<evidence type="ECO:0000256" key="4">
    <source>
        <dbReference type="ARBA" id="ARBA00022692"/>
    </source>
</evidence>
<evidence type="ECO:0000256" key="2">
    <source>
        <dbReference type="ARBA" id="ARBA00022475"/>
    </source>
</evidence>
<feature type="transmembrane region" description="Helical" evidence="10">
    <location>
        <begin position="30"/>
        <end position="51"/>
    </location>
</feature>
<keyword evidence="9 10" id="KW-0807">Transducer</keyword>
<keyword evidence="8 10" id="KW-0675">Receptor</keyword>
<evidence type="ECO:0000256" key="8">
    <source>
        <dbReference type="ARBA" id="ARBA00023170"/>
    </source>
</evidence>
<feature type="transmembrane region" description="Helical" evidence="10">
    <location>
        <begin position="63"/>
        <end position="86"/>
    </location>
</feature>
<dbReference type="GO" id="GO:0005886">
    <property type="term" value="C:plasma membrane"/>
    <property type="evidence" value="ECO:0007669"/>
    <property type="project" value="UniProtKB-SubCell"/>
</dbReference>
<feature type="transmembrane region" description="Helical" evidence="10">
    <location>
        <begin position="182"/>
        <end position="204"/>
    </location>
</feature>
<dbReference type="Pfam" id="PF02949">
    <property type="entry name" value="7tm_6"/>
    <property type="match status" value="1"/>
</dbReference>
<gene>
    <name evidence="11" type="primary">OR20</name>
</gene>
<proteinExistence type="evidence at transcript level"/>
<keyword evidence="4 10" id="KW-0812">Transmembrane</keyword>
<feature type="transmembrane region" description="Helical" evidence="10">
    <location>
        <begin position="135"/>
        <end position="156"/>
    </location>
</feature>
<dbReference type="InterPro" id="IPR004117">
    <property type="entry name" value="7tm6_olfct_rcpt"/>
</dbReference>
<evidence type="ECO:0000256" key="6">
    <source>
        <dbReference type="ARBA" id="ARBA00022989"/>
    </source>
</evidence>
<evidence type="ECO:0000256" key="3">
    <source>
        <dbReference type="ARBA" id="ARBA00022606"/>
    </source>
</evidence>
<evidence type="ECO:0000256" key="10">
    <source>
        <dbReference type="RuleBase" id="RU351113"/>
    </source>
</evidence>
<dbReference type="EMBL" id="KY225494">
    <property type="protein sequence ID" value="ARO70506.1"/>
    <property type="molecule type" value="mRNA"/>
</dbReference>
<dbReference type="GO" id="GO:0004984">
    <property type="term" value="F:olfactory receptor activity"/>
    <property type="evidence" value="ECO:0007669"/>
    <property type="project" value="InterPro"/>
</dbReference>
<protein>
    <recommendedName>
        <fullName evidence="10">Odorant receptor</fullName>
    </recommendedName>
</protein>
<evidence type="ECO:0000256" key="9">
    <source>
        <dbReference type="ARBA" id="ARBA00023224"/>
    </source>
</evidence>
<keyword evidence="6 10" id="KW-1133">Transmembrane helix</keyword>
<comment type="caution">
    <text evidence="10">Lacks conserved residue(s) required for the propagation of feature annotation.</text>
</comment>
<dbReference type="AlphaFoldDB" id="A0A2K8GL43"/>
<name>A0A2K8GL43_9NEOP</name>
<evidence type="ECO:0000313" key="11">
    <source>
        <dbReference type="EMBL" id="ARO70506.1"/>
    </source>
</evidence>
<sequence>MEEIDFDNIFKIQMTGMKIIQCHPDTKHDIYWLLKTSIIFGLYTLEFYFVGNSMLVDIRNKDLLNAFQSAVPVSFYIFVMINYSFLINNSKSIGQMFKIMKSDYEKMPNLDQRCRSVIIDTTTKCSWILKYWSRLTTSCVVVFCLKSICLSIYYILKDQYEFVPLHEMHYPEFIEKHKKNNIYVFAFTYVAEFYFISLTILVYVCSTPLGPLFMLHACSQLELVKIKFEDIFKKDDVEKRLSDIVEDLQLAYGFIAEINKSFTIIYEIMMKEFSVRCPVTCYAFVKAFSHREFAVEHVIVIVATMIFTAMPCYYSDLLMSKGEEVRQAAYDCGWERVFNPGARKTLLIIVNRASNPTAVKSIFCTINLDTLTNVFRQAYTIFNLMCAMWD</sequence>
<accession>A0A2K8GL43</accession>
<evidence type="ECO:0000256" key="5">
    <source>
        <dbReference type="ARBA" id="ARBA00022725"/>
    </source>
</evidence>
<reference evidence="11" key="2">
    <citation type="journal article" date="2018" name="Front. Physiol.">
        <title>Dynamic Changes in Chemosensory Gene Expression during the Dendrolimus punctatus Mating Process.</title>
        <authorList>
            <person name="Zhang S.F."/>
            <person name="Zhang Z."/>
            <person name="Kong X.B."/>
            <person name="Wang H.B."/>
            <person name="Liu F."/>
        </authorList>
    </citation>
    <scope>NUCLEOTIDE SEQUENCE</scope>
</reference>
<keyword evidence="3 10" id="KW-0716">Sensory transduction</keyword>
<keyword evidence="2" id="KW-1003">Cell membrane</keyword>
<keyword evidence="5 10" id="KW-0552">Olfaction</keyword>